<comment type="similarity">
    <text evidence="1">Belongs to the bacterial ribosomal protein bL21 family.</text>
</comment>
<sequence length="200" mass="22577">MAGVLCGRLFRGLALRPQSGPAAVSLLWSAFRSQRSQSTSPQTGYVPKTSLSAPPWPEIKLPDPAEEAEHHAEVVQKINNLIAAGQFGRLFAVVHFASRQWKVTNEDLILIQQFVDVECGDRIRLEKVLLVGSDDFTLIGKPLLGLDLVRIEATVVEKTDSCPKIWMKFWRRHRYRKKKIFIHAQTLLRINTIEIAPNLS</sequence>
<dbReference type="PANTHER" id="PTHR21349">
    <property type="entry name" value="50S RIBOSOMAL PROTEIN L21"/>
    <property type="match status" value="1"/>
</dbReference>
<name>A0A6P8QAN6_GEOSA</name>
<dbReference type="CTD" id="219927"/>
<dbReference type="InterPro" id="IPR028909">
    <property type="entry name" value="bL21-like"/>
</dbReference>
<proteinExistence type="inferred from homology"/>
<keyword evidence="5" id="KW-0687">Ribonucleoprotein</keyword>
<dbReference type="AlphaFoldDB" id="A0A6P8QAN6"/>
<keyword evidence="4" id="KW-1185">Reference proteome</keyword>
<evidence type="ECO:0000256" key="1">
    <source>
        <dbReference type="ARBA" id="ARBA00008563"/>
    </source>
</evidence>
<protein>
    <recommendedName>
        <fullName evidence="2">Large ribosomal subunit protein bL21m</fullName>
    </recommendedName>
</protein>
<dbReference type="Pfam" id="PF00829">
    <property type="entry name" value="Ribosomal_L21p"/>
    <property type="match status" value="1"/>
</dbReference>
<organism evidence="4 5">
    <name type="scientific">Geotrypetes seraphini</name>
    <name type="common">Gaboon caecilian</name>
    <name type="synonym">Caecilia seraphini</name>
    <dbReference type="NCBI Taxonomy" id="260995"/>
    <lineage>
        <taxon>Eukaryota</taxon>
        <taxon>Metazoa</taxon>
        <taxon>Chordata</taxon>
        <taxon>Craniata</taxon>
        <taxon>Vertebrata</taxon>
        <taxon>Euteleostomi</taxon>
        <taxon>Amphibia</taxon>
        <taxon>Gymnophiona</taxon>
        <taxon>Geotrypetes</taxon>
    </lineage>
</organism>
<keyword evidence="5" id="KW-0689">Ribosomal protein</keyword>
<dbReference type="GO" id="GO:0005762">
    <property type="term" value="C:mitochondrial large ribosomal subunit"/>
    <property type="evidence" value="ECO:0007669"/>
    <property type="project" value="TreeGrafter"/>
</dbReference>
<evidence type="ECO:0000313" key="4">
    <source>
        <dbReference type="Proteomes" id="UP000515159"/>
    </source>
</evidence>
<dbReference type="PANTHER" id="PTHR21349:SF0">
    <property type="entry name" value="LARGE RIBOSOMAL SUBUNIT PROTEIN BL21M"/>
    <property type="match status" value="1"/>
</dbReference>
<dbReference type="SUPFAM" id="SSF141091">
    <property type="entry name" value="L21p-like"/>
    <property type="match status" value="1"/>
</dbReference>
<feature type="region of interest" description="Disordered" evidence="3">
    <location>
        <begin position="37"/>
        <end position="58"/>
    </location>
</feature>
<evidence type="ECO:0000313" key="5">
    <source>
        <dbReference type="RefSeq" id="XP_033784278.1"/>
    </source>
</evidence>
<evidence type="ECO:0000256" key="2">
    <source>
        <dbReference type="ARBA" id="ARBA00044129"/>
    </source>
</evidence>
<accession>A0A6P8QAN6</accession>
<gene>
    <name evidence="5" type="primary">MRPL21</name>
</gene>
<dbReference type="RefSeq" id="XP_033784278.1">
    <property type="nucleotide sequence ID" value="XM_033928387.1"/>
</dbReference>
<dbReference type="InterPro" id="IPR036164">
    <property type="entry name" value="bL21-like_sf"/>
</dbReference>
<dbReference type="GeneID" id="117352165"/>
<evidence type="ECO:0000256" key="3">
    <source>
        <dbReference type="SAM" id="MobiDB-lite"/>
    </source>
</evidence>
<dbReference type="GO" id="GO:0003735">
    <property type="term" value="F:structural constituent of ribosome"/>
    <property type="evidence" value="ECO:0007669"/>
    <property type="project" value="TreeGrafter"/>
</dbReference>
<dbReference type="Proteomes" id="UP000515159">
    <property type="component" value="Chromosome 19"/>
</dbReference>
<reference evidence="5" key="1">
    <citation type="submission" date="2025-08" db="UniProtKB">
        <authorList>
            <consortium name="RefSeq"/>
        </authorList>
    </citation>
    <scope>IDENTIFICATION</scope>
</reference>